<dbReference type="CDD" id="cd00167">
    <property type="entry name" value="SANT"/>
    <property type="match status" value="1"/>
</dbReference>
<dbReference type="GO" id="GO:0006357">
    <property type="term" value="P:regulation of transcription by RNA polymerase II"/>
    <property type="evidence" value="ECO:0007669"/>
    <property type="project" value="TreeGrafter"/>
</dbReference>
<accession>A0A9Q9F7X7</accession>
<dbReference type="SUPFAM" id="SSF46689">
    <property type="entry name" value="Homeodomain-like"/>
    <property type="match status" value="2"/>
</dbReference>
<dbReference type="SMART" id="SM00717">
    <property type="entry name" value="SANT"/>
    <property type="match status" value="1"/>
</dbReference>
<dbReference type="Gene3D" id="3.30.60.90">
    <property type="match status" value="1"/>
</dbReference>
<dbReference type="GO" id="GO:0008270">
    <property type="term" value="F:zinc ion binding"/>
    <property type="evidence" value="ECO:0007669"/>
    <property type="project" value="UniProtKB-KW"/>
</dbReference>
<dbReference type="PROSITE" id="PS00028">
    <property type="entry name" value="ZINC_FINGER_C2H2_1"/>
    <property type="match status" value="1"/>
</dbReference>
<dbReference type="InterPro" id="IPR000433">
    <property type="entry name" value="Znf_ZZ"/>
</dbReference>
<evidence type="ECO:0000259" key="4">
    <source>
        <dbReference type="PROSITE" id="PS00028"/>
    </source>
</evidence>
<protein>
    <submittedName>
        <fullName evidence="5">SANT domain-containing protein</fullName>
    </submittedName>
</protein>
<gene>
    <name evidence="5" type="ORF">GPU96_04g06390</name>
</gene>
<dbReference type="AlphaFoldDB" id="A0A9Q9F7X7"/>
<dbReference type="EMBL" id="CP075150">
    <property type="protein sequence ID" value="UTX42909.1"/>
    <property type="molecule type" value="Genomic_DNA"/>
</dbReference>
<reference evidence="5" key="1">
    <citation type="submission" date="2021-05" db="EMBL/GenBank/DDBJ databases">
        <title>Encephalitozoon hellem ATCC 50604 Complete Genome.</title>
        <authorList>
            <person name="Mascarenhas dos Santos A.C."/>
            <person name="Julian A.T."/>
            <person name="Pombert J.-F."/>
        </authorList>
    </citation>
    <scope>NUCLEOTIDE SEQUENCE</scope>
    <source>
        <strain evidence="5">ATCC 50604</strain>
    </source>
</reference>
<feature type="domain" description="C2H2-type" evidence="4">
    <location>
        <begin position="34"/>
        <end position="56"/>
    </location>
</feature>
<dbReference type="InterPro" id="IPR041983">
    <property type="entry name" value="ADA2-like_ZZ"/>
</dbReference>
<sequence>MAFSFSDEFGGISILCDNCFVETTSLTYIKCFECEIDLCLSCFVNQVEISLHSKYHKYRVVSKMDTQIHEERWTLMEEILFMEGLSVSGIGNWSGISKYIGKEKDVEKHFYKVFKFEKREDELPRVAERASNPYRGTIGSYMPYRRDFDVEYMNEYEGTIKDLSPDEGEIERRVVDAVLDSYMKVIKFRNRRKHAILEKNLVDMGALEKKDKDCKVVDGIGWIAPYLTRSDFNTFFRGIYIEEKLRELLSKCKQEGSSVPNFKDVLSSEYFVDEEERRLCKTHGIPLDTYIGIRKEMVSCLTGGKRCTKEDFNRLFGFLKETDSLYNFFLEHGFMEKKENK</sequence>
<organism evidence="5 6">
    <name type="scientific">Encephalitozoon hellem</name>
    <name type="common">Microsporidian parasite</name>
    <dbReference type="NCBI Taxonomy" id="27973"/>
    <lineage>
        <taxon>Eukaryota</taxon>
        <taxon>Fungi</taxon>
        <taxon>Fungi incertae sedis</taxon>
        <taxon>Microsporidia</taxon>
        <taxon>Unikaryonidae</taxon>
        <taxon>Encephalitozoon</taxon>
    </lineage>
</organism>
<dbReference type="GO" id="GO:0003713">
    <property type="term" value="F:transcription coactivator activity"/>
    <property type="evidence" value="ECO:0007669"/>
    <property type="project" value="TreeGrafter"/>
</dbReference>
<evidence type="ECO:0000256" key="2">
    <source>
        <dbReference type="ARBA" id="ARBA00022771"/>
    </source>
</evidence>
<evidence type="ECO:0000313" key="5">
    <source>
        <dbReference type="EMBL" id="UTX42909.1"/>
    </source>
</evidence>
<dbReference type="GO" id="GO:0006338">
    <property type="term" value="P:chromatin remodeling"/>
    <property type="evidence" value="ECO:0007669"/>
    <property type="project" value="TreeGrafter"/>
</dbReference>
<dbReference type="GO" id="GO:0003682">
    <property type="term" value="F:chromatin binding"/>
    <property type="evidence" value="ECO:0007669"/>
    <property type="project" value="TreeGrafter"/>
</dbReference>
<dbReference type="PANTHER" id="PTHR12374">
    <property type="entry name" value="TRANSCRIPTIONAL ADAPTOR 2 ADA2 -RELATED"/>
    <property type="match status" value="1"/>
</dbReference>
<dbReference type="CDD" id="cd02335">
    <property type="entry name" value="ZZ_ADA2"/>
    <property type="match status" value="1"/>
</dbReference>
<dbReference type="Proteomes" id="UP001059546">
    <property type="component" value="Chromosome IV"/>
</dbReference>
<dbReference type="InterPro" id="IPR013087">
    <property type="entry name" value="Znf_C2H2_type"/>
</dbReference>
<dbReference type="InterPro" id="IPR043145">
    <property type="entry name" value="Znf_ZZ_sf"/>
</dbReference>
<evidence type="ECO:0000313" key="6">
    <source>
        <dbReference type="Proteomes" id="UP001059546"/>
    </source>
</evidence>
<dbReference type="Pfam" id="PF22941">
    <property type="entry name" value="TADA2A-like_3rd"/>
    <property type="match status" value="1"/>
</dbReference>
<dbReference type="Pfam" id="PF25299">
    <property type="entry name" value="ZZ_ADA2"/>
    <property type="match status" value="1"/>
</dbReference>
<dbReference type="SUPFAM" id="SSF57850">
    <property type="entry name" value="RING/U-box"/>
    <property type="match status" value="1"/>
</dbReference>
<dbReference type="GO" id="GO:0005634">
    <property type="term" value="C:nucleus"/>
    <property type="evidence" value="ECO:0007669"/>
    <property type="project" value="TreeGrafter"/>
</dbReference>
<keyword evidence="2" id="KW-0863">Zinc-finger</keyword>
<dbReference type="InterPro" id="IPR001005">
    <property type="entry name" value="SANT/Myb"/>
</dbReference>
<name>A0A9Q9F7X7_ENCHE</name>
<dbReference type="InterPro" id="IPR055141">
    <property type="entry name" value="TADA2A_B-like_dom"/>
</dbReference>
<evidence type="ECO:0000256" key="1">
    <source>
        <dbReference type="ARBA" id="ARBA00022723"/>
    </source>
</evidence>
<proteinExistence type="predicted"/>
<keyword evidence="1" id="KW-0479">Metal-binding</keyword>
<keyword evidence="3" id="KW-0862">Zinc</keyword>
<dbReference type="InterPro" id="IPR009057">
    <property type="entry name" value="Homeodomain-like_sf"/>
</dbReference>
<evidence type="ECO:0000256" key="3">
    <source>
        <dbReference type="ARBA" id="ARBA00022833"/>
    </source>
</evidence>
<dbReference type="PANTHER" id="PTHR12374:SF20">
    <property type="entry name" value="TRANSCRIPTIONAL ADAPTER 2-ALPHA"/>
    <property type="match status" value="1"/>
</dbReference>
<dbReference type="Gene3D" id="1.10.10.60">
    <property type="entry name" value="Homeodomain-like"/>
    <property type="match status" value="1"/>
</dbReference>